<proteinExistence type="predicted"/>
<evidence type="ECO:0000313" key="2">
    <source>
        <dbReference type="EMBL" id="MPC63205.1"/>
    </source>
</evidence>
<evidence type="ECO:0000313" key="3">
    <source>
        <dbReference type="Proteomes" id="UP000324222"/>
    </source>
</evidence>
<accession>A0A5B7H0N8</accession>
<name>A0A5B7H0N8_PORTR</name>
<gene>
    <name evidence="2" type="ORF">E2C01_057299</name>
</gene>
<organism evidence="2 3">
    <name type="scientific">Portunus trituberculatus</name>
    <name type="common">Swimming crab</name>
    <name type="synonym">Neptunus trituberculatus</name>
    <dbReference type="NCBI Taxonomy" id="210409"/>
    <lineage>
        <taxon>Eukaryota</taxon>
        <taxon>Metazoa</taxon>
        <taxon>Ecdysozoa</taxon>
        <taxon>Arthropoda</taxon>
        <taxon>Crustacea</taxon>
        <taxon>Multicrustacea</taxon>
        <taxon>Malacostraca</taxon>
        <taxon>Eumalacostraca</taxon>
        <taxon>Eucarida</taxon>
        <taxon>Decapoda</taxon>
        <taxon>Pleocyemata</taxon>
        <taxon>Brachyura</taxon>
        <taxon>Eubrachyura</taxon>
        <taxon>Portunoidea</taxon>
        <taxon>Portunidae</taxon>
        <taxon>Portuninae</taxon>
        <taxon>Portunus</taxon>
    </lineage>
</organism>
<evidence type="ECO:0000256" key="1">
    <source>
        <dbReference type="SAM" id="MobiDB-lite"/>
    </source>
</evidence>
<reference evidence="2 3" key="1">
    <citation type="submission" date="2019-05" db="EMBL/GenBank/DDBJ databases">
        <title>Another draft genome of Portunus trituberculatus and its Hox gene families provides insights of decapod evolution.</title>
        <authorList>
            <person name="Jeong J.-H."/>
            <person name="Song I."/>
            <person name="Kim S."/>
            <person name="Choi T."/>
            <person name="Kim D."/>
            <person name="Ryu S."/>
            <person name="Kim W."/>
        </authorList>
    </citation>
    <scope>NUCLEOTIDE SEQUENCE [LARGE SCALE GENOMIC DNA]</scope>
    <source>
        <tissue evidence="2">Muscle</tissue>
    </source>
</reference>
<dbReference type="Proteomes" id="UP000324222">
    <property type="component" value="Unassembled WGS sequence"/>
</dbReference>
<protein>
    <submittedName>
        <fullName evidence="2">Uncharacterized protein</fullName>
    </submittedName>
</protein>
<comment type="caution">
    <text evidence="2">The sequence shown here is derived from an EMBL/GenBank/DDBJ whole genome shotgun (WGS) entry which is preliminary data.</text>
</comment>
<sequence>MNHRTIRYARLPCNKRLHCLEVWSGSQENIKITLVARRGDTAAPTGEEKGVVRDALLRILLKGVRPTYSEDRLRQTVAGEPPGWIDRSTMSDGGQRQRPIRGSDTKPSSKFL</sequence>
<dbReference type="AlphaFoldDB" id="A0A5B7H0N8"/>
<keyword evidence="3" id="KW-1185">Reference proteome</keyword>
<dbReference type="EMBL" id="VSRR010020529">
    <property type="protein sequence ID" value="MPC63205.1"/>
    <property type="molecule type" value="Genomic_DNA"/>
</dbReference>
<feature type="region of interest" description="Disordered" evidence="1">
    <location>
        <begin position="72"/>
        <end position="112"/>
    </location>
</feature>